<dbReference type="RefSeq" id="WP_221531335.1">
    <property type="nucleotide sequence ID" value="NZ_JAIGYP010000001.1"/>
</dbReference>
<dbReference type="EMBL" id="JAIGYQ010000001">
    <property type="protein sequence ID" value="MBX7490081.1"/>
    <property type="molecule type" value="Genomic_DNA"/>
</dbReference>
<evidence type="ECO:0000313" key="2">
    <source>
        <dbReference type="EMBL" id="MBX7490081.1"/>
    </source>
</evidence>
<reference evidence="2 3" key="1">
    <citation type="submission" date="2021-08" db="EMBL/GenBank/DDBJ databases">
        <title>Helicobacter spp. isolated from feces of Anatolian Ground Squirrel (Spermophilus xanthoprymnus) in Turkey.</title>
        <authorList>
            <person name="Aydin F."/>
            <person name="Abay S."/>
            <person name="Kayman T."/>
            <person name="Karakaya E."/>
            <person name="Saticioglu I.B."/>
        </authorList>
    </citation>
    <scope>NUCLEOTIDE SEQUENCE [LARGE SCALE GENOMIC DNA]</scope>
    <source>
        <strain evidence="2 3">Faydin-H70</strain>
    </source>
</reference>
<dbReference type="Proteomes" id="UP000700059">
    <property type="component" value="Unassembled WGS sequence"/>
</dbReference>
<sequence>MQVGNVMSVLQNSYLYTSRNVANSINFTDTTDFTKRPFFAEEIEKIESKKDSVQSAESVVFDTSVESKDSKKMQSATDEKALNGETLDEEETQYVRELERIDRNVRAHEAAHIAAGAGVVTGGASFTYTRGPDGKMYATAGEVPITMKEGKTPEETIQNARQIVAAAMAPSDPSPQDYKVAASAAQMESKARSEQVREKAEEVEEALEKQEEAREKDSIEQNMASKVQDKSESKVSLQRDFNSNMREESLLRDYAIQSYKVNFTNPTPLLEIVS</sequence>
<evidence type="ECO:0008006" key="4">
    <source>
        <dbReference type="Google" id="ProtNLM"/>
    </source>
</evidence>
<feature type="compositionally biased region" description="Basic and acidic residues" evidence="1">
    <location>
        <begin position="189"/>
        <end position="219"/>
    </location>
</feature>
<dbReference type="InterPro" id="IPR021973">
    <property type="entry name" value="SprA-related"/>
</dbReference>
<feature type="region of interest" description="Disordered" evidence="1">
    <location>
        <begin position="189"/>
        <end position="244"/>
    </location>
</feature>
<evidence type="ECO:0000256" key="1">
    <source>
        <dbReference type="SAM" id="MobiDB-lite"/>
    </source>
</evidence>
<proteinExistence type="predicted"/>
<gene>
    <name evidence="2" type="ORF">K4G57_01120</name>
</gene>
<dbReference type="Pfam" id="PF12118">
    <property type="entry name" value="SprA-related"/>
    <property type="match status" value="1"/>
</dbReference>
<organism evidence="2 3">
    <name type="scientific">Helicobacter turcicus</name>
    <dbReference type="NCBI Taxonomy" id="2867412"/>
    <lineage>
        <taxon>Bacteria</taxon>
        <taxon>Pseudomonadati</taxon>
        <taxon>Campylobacterota</taxon>
        <taxon>Epsilonproteobacteria</taxon>
        <taxon>Campylobacterales</taxon>
        <taxon>Helicobacteraceae</taxon>
        <taxon>Helicobacter</taxon>
    </lineage>
</organism>
<accession>A0ABS7JL24</accession>
<feature type="compositionally biased region" description="Polar residues" evidence="1">
    <location>
        <begin position="234"/>
        <end position="244"/>
    </location>
</feature>
<evidence type="ECO:0000313" key="3">
    <source>
        <dbReference type="Proteomes" id="UP000700059"/>
    </source>
</evidence>
<name>A0ABS7JL24_9HELI</name>
<protein>
    <recommendedName>
        <fullName evidence="4">SrpA-related protein</fullName>
    </recommendedName>
</protein>
<keyword evidence="3" id="KW-1185">Reference proteome</keyword>
<comment type="caution">
    <text evidence="2">The sequence shown here is derived from an EMBL/GenBank/DDBJ whole genome shotgun (WGS) entry which is preliminary data.</text>
</comment>